<evidence type="ECO:0000313" key="10">
    <source>
        <dbReference type="EMBL" id="KRM00047.1"/>
    </source>
</evidence>
<feature type="transmembrane region" description="Helical" evidence="9">
    <location>
        <begin position="205"/>
        <end position="232"/>
    </location>
</feature>
<dbReference type="Proteomes" id="UP000051166">
    <property type="component" value="Unassembled WGS sequence"/>
</dbReference>
<proteinExistence type="inferred from homology"/>
<feature type="transmembrane region" description="Helical" evidence="9">
    <location>
        <begin position="337"/>
        <end position="368"/>
    </location>
</feature>
<evidence type="ECO:0000256" key="8">
    <source>
        <dbReference type="PIRNR" id="PIRNR005353"/>
    </source>
</evidence>
<dbReference type="PIRSF" id="PIRSF005353">
    <property type="entry name" value="PbuG"/>
    <property type="match status" value="1"/>
</dbReference>
<feature type="transmembrane region" description="Helical" evidence="9">
    <location>
        <begin position="143"/>
        <end position="167"/>
    </location>
</feature>
<dbReference type="STRING" id="1423801.FD50_GL002287"/>
<evidence type="ECO:0000256" key="1">
    <source>
        <dbReference type="ARBA" id="ARBA00004651"/>
    </source>
</evidence>
<feature type="transmembrane region" description="Helical" evidence="9">
    <location>
        <begin position="252"/>
        <end position="274"/>
    </location>
</feature>
<dbReference type="InterPro" id="IPR045018">
    <property type="entry name" value="Azg-like"/>
</dbReference>
<dbReference type="InterPro" id="IPR026033">
    <property type="entry name" value="Azg-like_bact_archaea"/>
</dbReference>
<feature type="transmembrane region" description="Helical" evidence="9">
    <location>
        <begin position="31"/>
        <end position="55"/>
    </location>
</feature>
<comment type="subcellular location">
    <subcellularLocation>
        <location evidence="1 8">Cell membrane</location>
        <topology evidence="1 8">Multi-pass membrane protein</topology>
    </subcellularLocation>
</comment>
<organism evidence="10 11">
    <name type="scientific">Liquorilactobacillus satsumensis DSM 16230 = JCM 12392</name>
    <dbReference type="NCBI Taxonomy" id="1423801"/>
    <lineage>
        <taxon>Bacteria</taxon>
        <taxon>Bacillati</taxon>
        <taxon>Bacillota</taxon>
        <taxon>Bacilli</taxon>
        <taxon>Lactobacillales</taxon>
        <taxon>Lactobacillaceae</taxon>
        <taxon>Liquorilactobacillus</taxon>
    </lineage>
</organism>
<gene>
    <name evidence="10" type="ORF">FD50_GL002287</name>
</gene>
<dbReference type="GO" id="GO:0005345">
    <property type="term" value="F:purine nucleobase transmembrane transporter activity"/>
    <property type="evidence" value="ECO:0007669"/>
    <property type="project" value="TreeGrafter"/>
</dbReference>
<dbReference type="Pfam" id="PF00860">
    <property type="entry name" value="Xan_ur_permease"/>
    <property type="match status" value="1"/>
</dbReference>
<comment type="similarity">
    <text evidence="2 8">Belongs to the nucleobase:cation symporter-2 (NCS2) (TC 2.A.40) family. Azg-like subfamily.</text>
</comment>
<keyword evidence="4 8" id="KW-1003">Cell membrane</keyword>
<name>A0A0R1V3H2_9LACO</name>
<evidence type="ECO:0000313" key="11">
    <source>
        <dbReference type="Proteomes" id="UP000051166"/>
    </source>
</evidence>
<evidence type="ECO:0000256" key="2">
    <source>
        <dbReference type="ARBA" id="ARBA00005697"/>
    </source>
</evidence>
<evidence type="ECO:0000256" key="7">
    <source>
        <dbReference type="ARBA" id="ARBA00023136"/>
    </source>
</evidence>
<keyword evidence="11" id="KW-1185">Reference proteome</keyword>
<feature type="transmembrane region" description="Helical" evidence="9">
    <location>
        <begin position="179"/>
        <end position="198"/>
    </location>
</feature>
<keyword evidence="6 8" id="KW-1133">Transmembrane helix</keyword>
<sequence length="444" mass="46769">MFVKKGVRVLKEKLEAYFQIDKLGSNVGREVLAGFTTFISMAYILFVNPSVLGAAGMDKGAVFTATALASALGCLLMGLLAKYPIATAPALGINAFFTYSVCIGMKVPWQTALAGVFVASLIFLLITVFKLRELIIDAIPANLKYAISAGIGLFIAFIGLADGGLIVADKSTLVKLGSFAGTTWLTIFGLIVTAILLVRRVPGGIFIGMIATSLLGIITGMIKLPMALVSSAPSLSPTFMVALKHVSDINTIQLAVVVLTFLLVTFFDTAGTLVGLAQQAGFIRDNKMPRVGKALLSDSVAMTAGSLLGTSPVGAYVESSAGIAVGGRSGLTAVVTGLLFIGGMFFSPLLAVVTSQVTAPALIIVGVLMAQSMRKIEWDKMEIAIPSFLILLGMPLTYSISDGLALGVIAYPITMIAAKRGKEVHPIMYVLFFVFIGFFWILNK</sequence>
<evidence type="ECO:0000256" key="4">
    <source>
        <dbReference type="ARBA" id="ARBA00022475"/>
    </source>
</evidence>
<feature type="transmembrane region" description="Helical" evidence="9">
    <location>
        <begin position="388"/>
        <end position="414"/>
    </location>
</feature>
<feature type="transmembrane region" description="Helical" evidence="9">
    <location>
        <begin position="61"/>
        <end position="81"/>
    </location>
</feature>
<dbReference type="GO" id="GO:0005886">
    <property type="term" value="C:plasma membrane"/>
    <property type="evidence" value="ECO:0007669"/>
    <property type="project" value="UniProtKB-SubCell"/>
</dbReference>
<dbReference type="PANTHER" id="PTHR43337">
    <property type="entry name" value="XANTHINE/URACIL PERMEASE C887.17-RELATED"/>
    <property type="match status" value="1"/>
</dbReference>
<reference evidence="10 11" key="1">
    <citation type="journal article" date="2015" name="Genome Announc.">
        <title>Expanding the biotechnology potential of lactobacilli through comparative genomics of 213 strains and associated genera.</title>
        <authorList>
            <person name="Sun Z."/>
            <person name="Harris H.M."/>
            <person name="McCann A."/>
            <person name="Guo C."/>
            <person name="Argimon S."/>
            <person name="Zhang W."/>
            <person name="Yang X."/>
            <person name="Jeffery I.B."/>
            <person name="Cooney J.C."/>
            <person name="Kagawa T.F."/>
            <person name="Liu W."/>
            <person name="Song Y."/>
            <person name="Salvetti E."/>
            <person name="Wrobel A."/>
            <person name="Rasinkangas P."/>
            <person name="Parkhill J."/>
            <person name="Rea M.C."/>
            <person name="O'Sullivan O."/>
            <person name="Ritari J."/>
            <person name="Douillard F.P."/>
            <person name="Paul Ross R."/>
            <person name="Yang R."/>
            <person name="Briner A.E."/>
            <person name="Felis G.E."/>
            <person name="de Vos W.M."/>
            <person name="Barrangou R."/>
            <person name="Klaenhammer T.R."/>
            <person name="Caufield P.W."/>
            <person name="Cui Y."/>
            <person name="Zhang H."/>
            <person name="O'Toole P.W."/>
        </authorList>
    </citation>
    <scope>NUCLEOTIDE SEQUENCE [LARGE SCALE GENOMIC DNA]</scope>
    <source>
        <strain evidence="10 11">DSM 16230</strain>
    </source>
</reference>
<feature type="transmembrane region" description="Helical" evidence="9">
    <location>
        <begin position="295"/>
        <end position="317"/>
    </location>
</feature>
<dbReference type="AlphaFoldDB" id="A0A0R1V3H2"/>
<dbReference type="PANTHER" id="PTHR43337:SF11">
    <property type="entry name" value="GUANINE_HYPOXANTHINE PERMEASE PBUG"/>
    <property type="match status" value="1"/>
</dbReference>
<dbReference type="PATRIC" id="fig|1423801.4.peg.2336"/>
<feature type="transmembrane region" description="Helical" evidence="9">
    <location>
        <begin position="426"/>
        <end position="442"/>
    </location>
</feature>
<evidence type="ECO:0000256" key="9">
    <source>
        <dbReference type="SAM" id="Phobius"/>
    </source>
</evidence>
<keyword evidence="3 8" id="KW-0813">Transport</keyword>
<comment type="caution">
    <text evidence="10">The sequence shown here is derived from an EMBL/GenBank/DDBJ whole genome shotgun (WGS) entry which is preliminary data.</text>
</comment>
<dbReference type="InterPro" id="IPR006043">
    <property type="entry name" value="NCS2"/>
</dbReference>
<evidence type="ECO:0000256" key="5">
    <source>
        <dbReference type="ARBA" id="ARBA00022692"/>
    </source>
</evidence>
<protein>
    <submittedName>
        <fullName evidence="10">Transport protein</fullName>
    </submittedName>
</protein>
<evidence type="ECO:0000256" key="6">
    <source>
        <dbReference type="ARBA" id="ARBA00022989"/>
    </source>
</evidence>
<accession>A0A0R1V3H2</accession>
<evidence type="ECO:0000256" key="3">
    <source>
        <dbReference type="ARBA" id="ARBA00022448"/>
    </source>
</evidence>
<feature type="transmembrane region" description="Helical" evidence="9">
    <location>
        <begin position="113"/>
        <end position="131"/>
    </location>
</feature>
<keyword evidence="7 8" id="KW-0472">Membrane</keyword>
<keyword evidence="5 8" id="KW-0812">Transmembrane</keyword>
<dbReference type="EMBL" id="AZFQ01000016">
    <property type="protein sequence ID" value="KRM00047.1"/>
    <property type="molecule type" value="Genomic_DNA"/>
</dbReference>